<dbReference type="Pfam" id="PF11872">
    <property type="entry name" value="DUF3392"/>
    <property type="match status" value="1"/>
</dbReference>
<feature type="transmembrane region" description="Helical" evidence="1">
    <location>
        <begin position="50"/>
        <end position="73"/>
    </location>
</feature>
<feature type="transmembrane region" description="Helical" evidence="1">
    <location>
        <begin position="20"/>
        <end position="38"/>
    </location>
</feature>
<dbReference type="OrthoDB" id="6196761at2"/>
<keyword evidence="1" id="KW-0472">Membrane</keyword>
<keyword evidence="1" id="KW-1133">Transmembrane helix</keyword>
<organism evidence="2 3">
    <name type="scientific">Photobacterium sp. (strain ATCC 43367)</name>
    <dbReference type="NCBI Taxonomy" id="379097"/>
    <lineage>
        <taxon>Bacteria</taxon>
        <taxon>Pseudomonadati</taxon>
        <taxon>Pseudomonadota</taxon>
        <taxon>Gammaproteobacteria</taxon>
        <taxon>Vibrionales</taxon>
        <taxon>Vibrionaceae</taxon>
        <taxon>Vibrio</taxon>
        <taxon>Vibrio oreintalis group</taxon>
    </lineage>
</organism>
<name>A0A0A5HW35_PHOS4</name>
<evidence type="ECO:0000313" key="2">
    <source>
        <dbReference type="EMBL" id="KGY07726.1"/>
    </source>
</evidence>
<dbReference type="AlphaFoldDB" id="A0A0A5HW35"/>
<dbReference type="EMBL" id="JRWP01000038">
    <property type="protein sequence ID" value="KGY07726.1"/>
    <property type="molecule type" value="Genomic_DNA"/>
</dbReference>
<sequence length="109" mass="12038">MNVFNLLAPAGAYLTPYLNEISTALIACLLVMAGGEINRVVRRALRNYNFVLRTVVFILINAFGYGLIIIKATPYLSRTLANLDAGIMFSTVVVSFIVIGTWAQRNKQI</sequence>
<dbReference type="STRING" id="379097.SE23_15615"/>
<evidence type="ECO:0000256" key="1">
    <source>
        <dbReference type="SAM" id="Phobius"/>
    </source>
</evidence>
<proteinExistence type="predicted"/>
<dbReference type="InterPro" id="IPR021813">
    <property type="entry name" value="DUF3392"/>
</dbReference>
<accession>A0A0A5HW35</accession>
<feature type="transmembrane region" description="Helical" evidence="1">
    <location>
        <begin position="85"/>
        <end position="103"/>
    </location>
</feature>
<evidence type="ECO:0000313" key="3">
    <source>
        <dbReference type="Proteomes" id="UP000030451"/>
    </source>
</evidence>
<gene>
    <name evidence="2" type="ORF">NM06_15180</name>
</gene>
<keyword evidence="1" id="KW-0812">Transmembrane</keyword>
<dbReference type="RefSeq" id="WP_038191850.1">
    <property type="nucleotide sequence ID" value="NZ_JRWP01000038.1"/>
</dbReference>
<comment type="caution">
    <text evidence="2">The sequence shown here is derived from an EMBL/GenBank/DDBJ whole genome shotgun (WGS) entry which is preliminary data.</text>
</comment>
<dbReference type="Proteomes" id="UP000030451">
    <property type="component" value="Unassembled WGS sequence"/>
</dbReference>
<reference evidence="2 3" key="1">
    <citation type="submission" date="2014-10" db="EMBL/GenBank/DDBJ databases">
        <title>Genome sequencing of Vibrio sinaloensis T08.</title>
        <authorList>
            <person name="Chan K.-G."/>
            <person name="Mohamad N.I."/>
        </authorList>
    </citation>
    <scope>NUCLEOTIDE SEQUENCE [LARGE SCALE GENOMIC DNA]</scope>
    <source>
        <strain evidence="2 3">T08</strain>
    </source>
</reference>
<protein>
    <submittedName>
        <fullName evidence="2">Membrane protein</fullName>
    </submittedName>
</protein>